<accession>A0ABR3X244</accession>
<comment type="caution">
    <text evidence="2">The sequence shown here is derived from an EMBL/GenBank/DDBJ whole genome shotgun (WGS) entry which is preliminary data.</text>
</comment>
<reference evidence="2 3" key="1">
    <citation type="journal article" date="2024" name="Commun. Biol.">
        <title>Comparative genomic analysis of thermophilic fungi reveals convergent evolutionary adaptations and gene losses.</title>
        <authorList>
            <person name="Steindorff A.S."/>
            <person name="Aguilar-Pontes M.V."/>
            <person name="Robinson A.J."/>
            <person name="Andreopoulos B."/>
            <person name="LaButti K."/>
            <person name="Kuo A."/>
            <person name="Mondo S."/>
            <person name="Riley R."/>
            <person name="Otillar R."/>
            <person name="Haridas S."/>
            <person name="Lipzen A."/>
            <person name="Grimwood J."/>
            <person name="Schmutz J."/>
            <person name="Clum A."/>
            <person name="Reid I.D."/>
            <person name="Moisan M.C."/>
            <person name="Butler G."/>
            <person name="Nguyen T.T.M."/>
            <person name="Dewar K."/>
            <person name="Conant G."/>
            <person name="Drula E."/>
            <person name="Henrissat B."/>
            <person name="Hansel C."/>
            <person name="Singer S."/>
            <person name="Hutchinson M.I."/>
            <person name="de Vries R.P."/>
            <person name="Natvig D.O."/>
            <person name="Powell A.J."/>
            <person name="Tsang A."/>
            <person name="Grigoriev I.V."/>
        </authorList>
    </citation>
    <scope>NUCLEOTIDE SEQUENCE [LARGE SCALE GENOMIC DNA]</scope>
    <source>
        <strain evidence="2 3">ATCC 24622</strain>
    </source>
</reference>
<feature type="region of interest" description="Disordered" evidence="1">
    <location>
        <begin position="1"/>
        <end position="35"/>
    </location>
</feature>
<name>A0ABR3X244_9PEZI</name>
<evidence type="ECO:0000256" key="1">
    <source>
        <dbReference type="SAM" id="MobiDB-lite"/>
    </source>
</evidence>
<protein>
    <submittedName>
        <fullName evidence="2">Uncharacterized protein</fullName>
    </submittedName>
</protein>
<gene>
    <name evidence="2" type="ORF">VTK73DRAFT_2827</name>
</gene>
<sequence>MSATETTEENARDPNAFPGARHGIDEAELGRSGDAIAPQDARLRQVRKDYKIFGHRLRRFVGNKESVHPSMDGIAKTGRDCLGPTSAGLQSDMSVATYELTDDGYPELQWKTFETDNWWRKGDETYRPPCHGRIWICTVGSAIPFPNFEFLSRLFERDHSSATAPPRGSISPKPSCRQPEFHAVLHLLLSSGRTSLVSV</sequence>
<dbReference type="Proteomes" id="UP001586593">
    <property type="component" value="Unassembled WGS sequence"/>
</dbReference>
<organism evidence="2 3">
    <name type="scientific">Phialemonium thermophilum</name>
    <dbReference type="NCBI Taxonomy" id="223376"/>
    <lineage>
        <taxon>Eukaryota</taxon>
        <taxon>Fungi</taxon>
        <taxon>Dikarya</taxon>
        <taxon>Ascomycota</taxon>
        <taxon>Pezizomycotina</taxon>
        <taxon>Sordariomycetes</taxon>
        <taxon>Sordariomycetidae</taxon>
        <taxon>Cephalothecales</taxon>
        <taxon>Cephalothecaceae</taxon>
        <taxon>Phialemonium</taxon>
    </lineage>
</organism>
<proteinExistence type="predicted"/>
<evidence type="ECO:0000313" key="3">
    <source>
        <dbReference type="Proteomes" id="UP001586593"/>
    </source>
</evidence>
<keyword evidence="3" id="KW-1185">Reference proteome</keyword>
<dbReference type="EMBL" id="JAZHXJ010000182">
    <property type="protein sequence ID" value="KAL1870018.1"/>
    <property type="molecule type" value="Genomic_DNA"/>
</dbReference>
<feature type="compositionally biased region" description="Basic and acidic residues" evidence="1">
    <location>
        <begin position="22"/>
        <end position="31"/>
    </location>
</feature>
<evidence type="ECO:0000313" key="2">
    <source>
        <dbReference type="EMBL" id="KAL1870018.1"/>
    </source>
</evidence>